<dbReference type="Proteomes" id="UP000729357">
    <property type="component" value="Unassembled WGS sequence"/>
</dbReference>
<dbReference type="Pfam" id="PF02805">
    <property type="entry name" value="Ada_Zn_binding"/>
    <property type="match status" value="1"/>
</dbReference>
<keyword evidence="4" id="KW-1185">Reference proteome</keyword>
<keyword evidence="1" id="KW-0010">Activator</keyword>
<dbReference type="GO" id="GO:0008168">
    <property type="term" value="F:methyltransferase activity"/>
    <property type="evidence" value="ECO:0007669"/>
    <property type="project" value="InterPro"/>
</dbReference>
<dbReference type="Gene3D" id="3.40.10.10">
    <property type="entry name" value="DNA Methylphosphotriester Repair Domain"/>
    <property type="match status" value="1"/>
</dbReference>
<evidence type="ECO:0000313" key="4">
    <source>
        <dbReference type="Proteomes" id="UP000729357"/>
    </source>
</evidence>
<dbReference type="GO" id="GO:0006281">
    <property type="term" value="P:DNA repair"/>
    <property type="evidence" value="ECO:0007669"/>
    <property type="project" value="InterPro"/>
</dbReference>
<proteinExistence type="predicted"/>
<dbReference type="GO" id="GO:0008270">
    <property type="term" value="F:zinc ion binding"/>
    <property type="evidence" value="ECO:0007669"/>
    <property type="project" value="InterPro"/>
</dbReference>
<dbReference type="InterPro" id="IPR035451">
    <property type="entry name" value="Ada-like_dom_sf"/>
</dbReference>
<gene>
    <name evidence="3" type="ORF">KCU98_g12553</name>
</gene>
<dbReference type="SUPFAM" id="SSF57884">
    <property type="entry name" value="Ada DNA repair protein, N-terminal domain (N-Ada 10)"/>
    <property type="match status" value="1"/>
</dbReference>
<sequence length="78" mass="8662">MHTFETPSSRWQALVTRNPAANGTFVYCVLTTHIYCRPTCPARLARRANVEFFSTSSEAEAAGYRACKRMPEAEGFGA</sequence>
<feature type="domain" description="Ada DNA repair metal-binding" evidence="2">
    <location>
        <begin position="9"/>
        <end position="70"/>
    </location>
</feature>
<organism evidence="3 4">
    <name type="scientific">Aureobasidium melanogenum</name>
    <name type="common">Aureobasidium pullulans var. melanogenum</name>
    <dbReference type="NCBI Taxonomy" id="46634"/>
    <lineage>
        <taxon>Eukaryota</taxon>
        <taxon>Fungi</taxon>
        <taxon>Dikarya</taxon>
        <taxon>Ascomycota</taxon>
        <taxon>Pezizomycotina</taxon>
        <taxon>Dothideomycetes</taxon>
        <taxon>Dothideomycetidae</taxon>
        <taxon>Dothideales</taxon>
        <taxon>Saccotheciaceae</taxon>
        <taxon>Aureobasidium</taxon>
    </lineage>
</organism>
<dbReference type="GO" id="GO:0006355">
    <property type="term" value="P:regulation of DNA-templated transcription"/>
    <property type="evidence" value="ECO:0007669"/>
    <property type="project" value="InterPro"/>
</dbReference>
<evidence type="ECO:0000313" key="3">
    <source>
        <dbReference type="EMBL" id="KAG9973571.1"/>
    </source>
</evidence>
<reference evidence="3" key="2">
    <citation type="submission" date="2021-08" db="EMBL/GenBank/DDBJ databases">
        <authorList>
            <person name="Gostincar C."/>
            <person name="Sun X."/>
            <person name="Song Z."/>
            <person name="Gunde-Cimerman N."/>
        </authorList>
    </citation>
    <scope>NUCLEOTIDE SEQUENCE</scope>
    <source>
        <strain evidence="3">EXF-9298</strain>
    </source>
</reference>
<comment type="caution">
    <text evidence="3">The sequence shown here is derived from an EMBL/GenBank/DDBJ whole genome shotgun (WGS) entry which is preliminary data.</text>
</comment>
<dbReference type="AlphaFoldDB" id="A0A9P8FHS5"/>
<evidence type="ECO:0000259" key="2">
    <source>
        <dbReference type="Pfam" id="PF02805"/>
    </source>
</evidence>
<name>A0A9P8FHS5_AURME</name>
<accession>A0A9P8FHS5</accession>
<evidence type="ECO:0000256" key="1">
    <source>
        <dbReference type="ARBA" id="ARBA00023159"/>
    </source>
</evidence>
<dbReference type="EMBL" id="JAHFXS010002176">
    <property type="protein sequence ID" value="KAG9973571.1"/>
    <property type="molecule type" value="Genomic_DNA"/>
</dbReference>
<protein>
    <recommendedName>
        <fullName evidence="2">Ada DNA repair metal-binding domain-containing protein</fullName>
    </recommendedName>
</protein>
<dbReference type="InterPro" id="IPR004026">
    <property type="entry name" value="Ada_DNA_repair_Zn-bd"/>
</dbReference>
<dbReference type="GO" id="GO:0003677">
    <property type="term" value="F:DNA binding"/>
    <property type="evidence" value="ECO:0007669"/>
    <property type="project" value="InterPro"/>
</dbReference>
<reference evidence="3" key="1">
    <citation type="journal article" date="2021" name="J Fungi (Basel)">
        <title>Virulence traits and population genomics of the black yeast Aureobasidium melanogenum.</title>
        <authorList>
            <person name="Cernosa A."/>
            <person name="Sun X."/>
            <person name="Gostincar C."/>
            <person name="Fang C."/>
            <person name="Gunde-Cimerman N."/>
            <person name="Song Z."/>
        </authorList>
    </citation>
    <scope>NUCLEOTIDE SEQUENCE</scope>
    <source>
        <strain evidence="3">EXF-9298</strain>
    </source>
</reference>
<feature type="non-terminal residue" evidence="3">
    <location>
        <position position="78"/>
    </location>
</feature>